<proteinExistence type="predicted"/>
<dbReference type="Pfam" id="PF07992">
    <property type="entry name" value="Pyr_redox_2"/>
    <property type="match status" value="1"/>
</dbReference>
<sequence>MKKLIIVGGGIQGCTLAINLLKSGRLNTEDLLIIDQHDRPLSNWKRCTETISMPYLRSPSVHHLDLNPFSLEAFSKKQGYHKVSHFYGYYDRPSLEMFNDHCDAIIEDLRIQDCYFQGSVASIDREGSCWTVMTEDGLAFHSDKVVLAMGLSGQPCWSEWALEAKKSGASIHHVFDKTMPFIENLSPSIAVIGGGISGAHLTLKLKEHYPGKVSFIFKKPLEVHTFDSDPGWQGPMYMRAFQENKDYSWRRKTIVEARHKGSITKELYYQLKKANEEGSIQLLQDEVERFDVSGQQLVFKSGEQRQASTVVLTTGFHAAPPGISWLQKTIEKEKLHCSSCGYPIVTPETLEWGENLFVMGPLAELEIGPVSRNIAGARRATERIVSAI</sequence>
<gene>
    <name evidence="2" type="ORF">ACFQPF_09600</name>
</gene>
<accession>A0ABW2NSI0</accession>
<evidence type="ECO:0000313" key="2">
    <source>
        <dbReference type="EMBL" id="MFC7371933.1"/>
    </source>
</evidence>
<dbReference type="InterPro" id="IPR036188">
    <property type="entry name" value="FAD/NAD-bd_sf"/>
</dbReference>
<evidence type="ECO:0000259" key="1">
    <source>
        <dbReference type="Pfam" id="PF07992"/>
    </source>
</evidence>
<comment type="caution">
    <text evidence="2">The sequence shown here is derived from an EMBL/GenBank/DDBJ whole genome shotgun (WGS) entry which is preliminary data.</text>
</comment>
<name>A0ABW2NSI0_9BACL</name>
<evidence type="ECO:0000313" key="3">
    <source>
        <dbReference type="Proteomes" id="UP001596549"/>
    </source>
</evidence>
<dbReference type="RefSeq" id="WP_379749010.1">
    <property type="nucleotide sequence ID" value="NZ_JBHTCP010000015.1"/>
</dbReference>
<protein>
    <submittedName>
        <fullName evidence="2">FAD/NAD(P)-binding protein</fullName>
    </submittedName>
</protein>
<dbReference type="PANTHER" id="PTHR38663">
    <property type="match status" value="1"/>
</dbReference>
<feature type="domain" description="FAD/NAD(P)-binding" evidence="1">
    <location>
        <begin position="116"/>
        <end position="343"/>
    </location>
</feature>
<dbReference type="Proteomes" id="UP001596549">
    <property type="component" value="Unassembled WGS sequence"/>
</dbReference>
<dbReference type="SUPFAM" id="SSF51905">
    <property type="entry name" value="FAD/NAD(P)-binding domain"/>
    <property type="match status" value="2"/>
</dbReference>
<dbReference type="Gene3D" id="3.50.50.60">
    <property type="entry name" value="FAD/NAD(P)-binding domain"/>
    <property type="match status" value="1"/>
</dbReference>
<organism evidence="2 3">
    <name type="scientific">Fictibacillus iocasae</name>
    <dbReference type="NCBI Taxonomy" id="2715437"/>
    <lineage>
        <taxon>Bacteria</taxon>
        <taxon>Bacillati</taxon>
        <taxon>Bacillota</taxon>
        <taxon>Bacilli</taxon>
        <taxon>Bacillales</taxon>
        <taxon>Fictibacillaceae</taxon>
        <taxon>Fictibacillus</taxon>
    </lineage>
</organism>
<dbReference type="InterPro" id="IPR023753">
    <property type="entry name" value="FAD/NAD-binding_dom"/>
</dbReference>
<dbReference type="PANTHER" id="PTHR38663:SF1">
    <property type="entry name" value="L-ORNITHINE N(5)-MONOOXYGENASE"/>
    <property type="match status" value="1"/>
</dbReference>
<dbReference type="EMBL" id="JBHTCP010000015">
    <property type="protein sequence ID" value="MFC7371933.1"/>
    <property type="molecule type" value="Genomic_DNA"/>
</dbReference>
<keyword evidence="3" id="KW-1185">Reference proteome</keyword>
<dbReference type="PRINTS" id="PR00368">
    <property type="entry name" value="FADPNR"/>
</dbReference>
<reference evidence="3" key="1">
    <citation type="journal article" date="2019" name="Int. J. Syst. Evol. Microbiol.">
        <title>The Global Catalogue of Microorganisms (GCM) 10K type strain sequencing project: providing services to taxonomists for standard genome sequencing and annotation.</title>
        <authorList>
            <consortium name="The Broad Institute Genomics Platform"/>
            <consortium name="The Broad Institute Genome Sequencing Center for Infectious Disease"/>
            <person name="Wu L."/>
            <person name="Ma J."/>
        </authorList>
    </citation>
    <scope>NUCLEOTIDE SEQUENCE [LARGE SCALE GENOMIC DNA]</scope>
    <source>
        <strain evidence="3">NBRC 106396</strain>
    </source>
</reference>